<dbReference type="Pfam" id="PF01261">
    <property type="entry name" value="AP_endonuc_2"/>
    <property type="match status" value="1"/>
</dbReference>
<keyword evidence="3" id="KW-1185">Reference proteome</keyword>
<dbReference type="EMBL" id="JACRSU010000003">
    <property type="protein sequence ID" value="MBC8541281.1"/>
    <property type="molecule type" value="Genomic_DNA"/>
</dbReference>
<dbReference type="GO" id="GO:0016853">
    <property type="term" value="F:isomerase activity"/>
    <property type="evidence" value="ECO:0007669"/>
    <property type="project" value="UniProtKB-KW"/>
</dbReference>
<accession>A0A926HZW3</accession>
<reference evidence="2" key="1">
    <citation type="submission" date="2020-08" db="EMBL/GenBank/DDBJ databases">
        <title>Genome public.</title>
        <authorList>
            <person name="Liu C."/>
            <person name="Sun Q."/>
        </authorList>
    </citation>
    <scope>NUCLEOTIDE SEQUENCE</scope>
    <source>
        <strain evidence="2">H8</strain>
    </source>
</reference>
<evidence type="ECO:0000313" key="2">
    <source>
        <dbReference type="EMBL" id="MBC8541281.1"/>
    </source>
</evidence>
<dbReference type="RefSeq" id="WP_177679936.1">
    <property type="nucleotide sequence ID" value="NZ_JACRSU010000003.1"/>
</dbReference>
<gene>
    <name evidence="2" type="ORF">H8698_09870</name>
</gene>
<dbReference type="Gene3D" id="3.20.20.150">
    <property type="entry name" value="Divalent-metal-dependent TIM barrel enzymes"/>
    <property type="match status" value="1"/>
</dbReference>
<dbReference type="PANTHER" id="PTHR12110">
    <property type="entry name" value="HYDROXYPYRUVATE ISOMERASE"/>
    <property type="match status" value="1"/>
</dbReference>
<sequence length="253" mass="28230">MDKRIGAQLYSLRTFLEKPEDLDPTFAKVADIGYKTIQVSGLGPMPYSLIKEKADQHGLEIVCTHMGMDRYIHEIDGVIADHKAMDCKIAGIGAMPGEYREDLDALKKSINHFNKFSEELGKEGITFGYHNHGFEFVKLDGKFIMDYIVENTDISFIVDTYWFAFAGIDPAAYIKKLGKRAIVVHFKDLKALPNNTVTMCEVMEGNLNWDSIIKACEEAGAGYAMVEQDNAPDGDAFASMALSYKNLTTKGFI</sequence>
<organism evidence="2 3">
    <name type="scientific">Congzhengia minquanensis</name>
    <dbReference type="NCBI Taxonomy" id="2763657"/>
    <lineage>
        <taxon>Bacteria</taxon>
        <taxon>Bacillati</taxon>
        <taxon>Bacillota</taxon>
        <taxon>Clostridia</taxon>
        <taxon>Eubacteriales</taxon>
        <taxon>Oscillospiraceae</taxon>
        <taxon>Congzhengia</taxon>
    </lineage>
</organism>
<dbReference type="InterPro" id="IPR013022">
    <property type="entry name" value="Xyl_isomerase-like_TIM-brl"/>
</dbReference>
<dbReference type="InterPro" id="IPR036237">
    <property type="entry name" value="Xyl_isomerase-like_sf"/>
</dbReference>
<dbReference type="Proteomes" id="UP000611762">
    <property type="component" value="Unassembled WGS sequence"/>
</dbReference>
<evidence type="ECO:0000313" key="3">
    <source>
        <dbReference type="Proteomes" id="UP000611762"/>
    </source>
</evidence>
<dbReference type="AlphaFoldDB" id="A0A926HZW3"/>
<protein>
    <submittedName>
        <fullName evidence="2">Sugar phosphate isomerase/epimerase</fullName>
    </submittedName>
</protein>
<dbReference type="SUPFAM" id="SSF51658">
    <property type="entry name" value="Xylose isomerase-like"/>
    <property type="match status" value="1"/>
</dbReference>
<proteinExistence type="predicted"/>
<evidence type="ECO:0000259" key="1">
    <source>
        <dbReference type="Pfam" id="PF01261"/>
    </source>
</evidence>
<dbReference type="InterPro" id="IPR050312">
    <property type="entry name" value="IolE/XylAMocC-like"/>
</dbReference>
<name>A0A926HZW3_9FIRM</name>
<comment type="caution">
    <text evidence="2">The sequence shown here is derived from an EMBL/GenBank/DDBJ whole genome shotgun (WGS) entry which is preliminary data.</text>
</comment>
<dbReference type="PANTHER" id="PTHR12110:SF41">
    <property type="entry name" value="INOSOSE DEHYDRATASE"/>
    <property type="match status" value="1"/>
</dbReference>
<keyword evidence="2" id="KW-0413">Isomerase</keyword>
<feature type="domain" description="Xylose isomerase-like TIM barrel" evidence="1">
    <location>
        <begin position="26"/>
        <end position="231"/>
    </location>
</feature>